<feature type="region of interest" description="Disordered" evidence="1">
    <location>
        <begin position="1"/>
        <end position="175"/>
    </location>
</feature>
<evidence type="ECO:0000256" key="1">
    <source>
        <dbReference type="SAM" id="MobiDB-lite"/>
    </source>
</evidence>
<feature type="compositionally biased region" description="Polar residues" evidence="1">
    <location>
        <begin position="1"/>
        <end position="10"/>
    </location>
</feature>
<proteinExistence type="predicted"/>
<comment type="caution">
    <text evidence="2">The sequence shown here is derived from an EMBL/GenBank/DDBJ whole genome shotgun (WGS) entry which is preliminary data.</text>
</comment>
<feature type="compositionally biased region" description="Basic and acidic residues" evidence="1">
    <location>
        <begin position="83"/>
        <end position="98"/>
    </location>
</feature>
<organism evidence="2 3">
    <name type="scientific">Rubus argutus</name>
    <name type="common">Southern blackberry</name>
    <dbReference type="NCBI Taxonomy" id="59490"/>
    <lineage>
        <taxon>Eukaryota</taxon>
        <taxon>Viridiplantae</taxon>
        <taxon>Streptophyta</taxon>
        <taxon>Embryophyta</taxon>
        <taxon>Tracheophyta</taxon>
        <taxon>Spermatophyta</taxon>
        <taxon>Magnoliopsida</taxon>
        <taxon>eudicotyledons</taxon>
        <taxon>Gunneridae</taxon>
        <taxon>Pentapetalae</taxon>
        <taxon>rosids</taxon>
        <taxon>fabids</taxon>
        <taxon>Rosales</taxon>
        <taxon>Rosaceae</taxon>
        <taxon>Rosoideae</taxon>
        <taxon>Rosoideae incertae sedis</taxon>
        <taxon>Rubus</taxon>
    </lineage>
</organism>
<feature type="compositionally biased region" description="Basic residues" evidence="1">
    <location>
        <begin position="144"/>
        <end position="163"/>
    </location>
</feature>
<evidence type="ECO:0000313" key="2">
    <source>
        <dbReference type="EMBL" id="KAK9912144.1"/>
    </source>
</evidence>
<dbReference type="AlphaFoldDB" id="A0AAW1VUT2"/>
<feature type="compositionally biased region" description="Basic and acidic residues" evidence="1">
    <location>
        <begin position="61"/>
        <end position="75"/>
    </location>
</feature>
<feature type="compositionally biased region" description="Basic and acidic residues" evidence="1">
    <location>
        <begin position="164"/>
        <end position="175"/>
    </location>
</feature>
<evidence type="ECO:0000313" key="3">
    <source>
        <dbReference type="Proteomes" id="UP001457282"/>
    </source>
</evidence>
<reference evidence="2 3" key="1">
    <citation type="journal article" date="2023" name="G3 (Bethesda)">
        <title>A chromosome-length genome assembly and annotation of blackberry (Rubus argutus, cv. 'Hillquist').</title>
        <authorList>
            <person name="Bruna T."/>
            <person name="Aryal R."/>
            <person name="Dudchenko O."/>
            <person name="Sargent D.J."/>
            <person name="Mead D."/>
            <person name="Buti M."/>
            <person name="Cavallini A."/>
            <person name="Hytonen T."/>
            <person name="Andres J."/>
            <person name="Pham M."/>
            <person name="Weisz D."/>
            <person name="Mascagni F."/>
            <person name="Usai G."/>
            <person name="Natali L."/>
            <person name="Bassil N."/>
            <person name="Fernandez G.E."/>
            <person name="Lomsadze A."/>
            <person name="Armour M."/>
            <person name="Olukolu B."/>
            <person name="Poorten T."/>
            <person name="Britton C."/>
            <person name="Davik J."/>
            <person name="Ashrafi H."/>
            <person name="Aiden E.L."/>
            <person name="Borodovsky M."/>
            <person name="Worthington M."/>
        </authorList>
    </citation>
    <scope>NUCLEOTIDE SEQUENCE [LARGE SCALE GENOMIC DNA]</scope>
    <source>
        <strain evidence="2">PI 553951</strain>
    </source>
</reference>
<keyword evidence="3" id="KW-1185">Reference proteome</keyword>
<accession>A0AAW1VUT2</accession>
<protein>
    <submittedName>
        <fullName evidence="2">Uncharacterized protein</fullName>
    </submittedName>
</protein>
<dbReference type="EMBL" id="JBEDUW010000007">
    <property type="protein sequence ID" value="KAK9912144.1"/>
    <property type="molecule type" value="Genomic_DNA"/>
</dbReference>
<dbReference type="Proteomes" id="UP001457282">
    <property type="component" value="Unassembled WGS sequence"/>
</dbReference>
<name>A0AAW1VUT2_RUBAR</name>
<sequence>MNLTPSISNPRTHRFATSPCSPTASHAPPRSTATAGIDEPDPQAAVAVLSPPLSSISQTEKAAKQKIKQEKEKEVARKKRRNEIKEHGQNERREEERPNLAVHPSSRASTHALAVTTAAVDPQEAQPVRIDPVYSIPMPALQSMKKKTRKRRKSPGRKKRKRSSTKETAEEKKMR</sequence>
<gene>
    <name evidence="2" type="ORF">M0R45_036017</name>
</gene>